<dbReference type="PROSITE" id="PS51085">
    <property type="entry name" value="2FE2S_FER_2"/>
    <property type="match status" value="1"/>
</dbReference>
<gene>
    <name evidence="11" type="ORF">GNZ12_38105</name>
</gene>
<dbReference type="InterPro" id="IPR017938">
    <property type="entry name" value="Riboflavin_synthase-like_b-brl"/>
</dbReference>
<evidence type="ECO:0000256" key="7">
    <source>
        <dbReference type="ARBA" id="ARBA00023004"/>
    </source>
</evidence>
<dbReference type="InterPro" id="IPR017927">
    <property type="entry name" value="FAD-bd_FR_type"/>
</dbReference>
<evidence type="ECO:0000256" key="3">
    <source>
        <dbReference type="ARBA" id="ARBA00022643"/>
    </source>
</evidence>
<protein>
    <submittedName>
        <fullName evidence="11">2Fe-2S iron-sulfur cluster binding domain-containing protein</fullName>
    </submittedName>
</protein>
<keyword evidence="3" id="KW-0288">FMN</keyword>
<proteinExistence type="predicted"/>
<dbReference type="Proteomes" id="UP000652198">
    <property type="component" value="Unassembled WGS sequence"/>
</dbReference>
<evidence type="ECO:0000256" key="8">
    <source>
        <dbReference type="ARBA" id="ARBA00023014"/>
    </source>
</evidence>
<sequence length="300" mass="32694">MLFEFRASPEDLLPPFTAGSHIDIALPNGLIRQYSLCNSPDERKRYEIAVLLEPSGRGGSRSAHIDLLRGDTVRISEPRNMFPLVNARHSILVAGGIGVTPILSMAEHLARRGASFELHYCSRSVARTAFLERIQSSAFANRVRVYIDDDHGRGNLDVSAVLRAPSPETHLYVCGPKGFMDYVIQSANGAGWADRCVHKEYFAAGTIDEGKDRPFEVVLASTGRVVPVTSEQTVVQALALHGITVPVSCEQGFCGTCAIRVLDGVPDHRDAFFSDEAKAANDCFTPCCSRAKSAQLVVDY</sequence>
<dbReference type="Pfam" id="PF00111">
    <property type="entry name" value="Fer2"/>
    <property type="match status" value="1"/>
</dbReference>
<evidence type="ECO:0000313" key="11">
    <source>
        <dbReference type="EMBL" id="NPT47010.1"/>
    </source>
</evidence>
<keyword evidence="6" id="KW-0560">Oxidoreductase</keyword>
<comment type="cofactor">
    <cofactor evidence="1">
        <name>FMN</name>
        <dbReference type="ChEBI" id="CHEBI:58210"/>
    </cofactor>
</comment>
<evidence type="ECO:0000313" key="12">
    <source>
        <dbReference type="Proteomes" id="UP000652198"/>
    </source>
</evidence>
<reference evidence="11 12" key="1">
    <citation type="submission" date="2019-11" db="EMBL/GenBank/DDBJ databases">
        <title>Metabolism of dissolved organic matter in forest soils.</title>
        <authorList>
            <person name="Cyle K.T."/>
            <person name="Wilhelm R.C."/>
            <person name="Martinez C.E."/>
        </authorList>
    </citation>
    <scope>NUCLEOTIDE SEQUENCE [LARGE SCALE GENOMIC DNA]</scope>
    <source>
        <strain evidence="11 12">1N</strain>
    </source>
</reference>
<evidence type="ECO:0000256" key="5">
    <source>
        <dbReference type="ARBA" id="ARBA00022723"/>
    </source>
</evidence>
<evidence type="ECO:0000256" key="1">
    <source>
        <dbReference type="ARBA" id="ARBA00001917"/>
    </source>
</evidence>
<dbReference type="SUPFAM" id="SSF52343">
    <property type="entry name" value="Ferredoxin reductase-like, C-terminal NADP-linked domain"/>
    <property type="match status" value="1"/>
</dbReference>
<dbReference type="InterPro" id="IPR054582">
    <property type="entry name" value="DmmA-like_N"/>
</dbReference>
<keyword evidence="8" id="KW-0411">Iron-sulfur</keyword>
<dbReference type="Pfam" id="PF22290">
    <property type="entry name" value="DmmA-like_N"/>
    <property type="match status" value="1"/>
</dbReference>
<dbReference type="InterPro" id="IPR006058">
    <property type="entry name" value="2Fe2S_fd_BS"/>
</dbReference>
<dbReference type="InterPro" id="IPR001041">
    <property type="entry name" value="2Fe-2S_ferredoxin-type"/>
</dbReference>
<evidence type="ECO:0000259" key="9">
    <source>
        <dbReference type="PROSITE" id="PS51085"/>
    </source>
</evidence>
<dbReference type="CDD" id="cd00207">
    <property type="entry name" value="fer2"/>
    <property type="match status" value="1"/>
</dbReference>
<dbReference type="PROSITE" id="PS00197">
    <property type="entry name" value="2FE2S_FER_1"/>
    <property type="match status" value="1"/>
</dbReference>
<comment type="caution">
    <text evidence="11">The sequence shown here is derived from an EMBL/GenBank/DDBJ whole genome shotgun (WGS) entry which is preliminary data.</text>
</comment>
<dbReference type="InterPro" id="IPR012675">
    <property type="entry name" value="Beta-grasp_dom_sf"/>
</dbReference>
<dbReference type="PROSITE" id="PS51384">
    <property type="entry name" value="FAD_FR"/>
    <property type="match status" value="1"/>
</dbReference>
<evidence type="ECO:0000256" key="6">
    <source>
        <dbReference type="ARBA" id="ARBA00023002"/>
    </source>
</evidence>
<dbReference type="InterPro" id="IPR036010">
    <property type="entry name" value="2Fe-2S_ferredoxin-like_sf"/>
</dbReference>
<dbReference type="Gene3D" id="2.40.30.10">
    <property type="entry name" value="Translation factors"/>
    <property type="match status" value="1"/>
</dbReference>
<dbReference type="EMBL" id="WOEY01000152">
    <property type="protein sequence ID" value="NPT47010.1"/>
    <property type="molecule type" value="Genomic_DNA"/>
</dbReference>
<feature type="domain" description="FAD-binding FR-type" evidence="10">
    <location>
        <begin position="1"/>
        <end position="85"/>
    </location>
</feature>
<keyword evidence="2" id="KW-0285">Flavoprotein</keyword>
<accession>A0ABX2C4T6</accession>
<dbReference type="PRINTS" id="PR00409">
    <property type="entry name" value="PHDIOXRDTASE"/>
</dbReference>
<dbReference type="SUPFAM" id="SSF63380">
    <property type="entry name" value="Riboflavin synthase domain-like"/>
    <property type="match status" value="1"/>
</dbReference>
<dbReference type="Gene3D" id="3.40.50.80">
    <property type="entry name" value="Nucleotide-binding domain of ferredoxin-NADP reductase (FNR) module"/>
    <property type="match status" value="1"/>
</dbReference>
<keyword evidence="4" id="KW-0001">2Fe-2S</keyword>
<name>A0ABX2C4T6_9BURK</name>
<dbReference type="InterPro" id="IPR050415">
    <property type="entry name" value="MRET"/>
</dbReference>
<feature type="domain" description="2Fe-2S ferredoxin-type" evidence="9">
    <location>
        <begin position="215"/>
        <end position="300"/>
    </location>
</feature>
<dbReference type="CDD" id="cd06185">
    <property type="entry name" value="PDR_like"/>
    <property type="match status" value="1"/>
</dbReference>
<dbReference type="Gene3D" id="3.10.20.30">
    <property type="match status" value="1"/>
</dbReference>
<organism evidence="11 12">
    <name type="scientific">Paraburkholderia solitsugae</name>
    <dbReference type="NCBI Taxonomy" id="2675748"/>
    <lineage>
        <taxon>Bacteria</taxon>
        <taxon>Pseudomonadati</taxon>
        <taxon>Pseudomonadota</taxon>
        <taxon>Betaproteobacteria</taxon>
        <taxon>Burkholderiales</taxon>
        <taxon>Burkholderiaceae</taxon>
        <taxon>Paraburkholderia</taxon>
    </lineage>
</organism>
<dbReference type="PANTHER" id="PTHR47354:SF1">
    <property type="entry name" value="CARNITINE MONOOXYGENASE REDUCTASE SUBUNIT"/>
    <property type="match status" value="1"/>
</dbReference>
<evidence type="ECO:0000259" key="10">
    <source>
        <dbReference type="PROSITE" id="PS51384"/>
    </source>
</evidence>
<keyword evidence="5" id="KW-0479">Metal-binding</keyword>
<keyword evidence="12" id="KW-1185">Reference proteome</keyword>
<dbReference type="PANTHER" id="PTHR47354">
    <property type="entry name" value="NADH OXIDOREDUCTASE HCR"/>
    <property type="match status" value="1"/>
</dbReference>
<keyword evidence="7" id="KW-0408">Iron</keyword>
<dbReference type="InterPro" id="IPR039261">
    <property type="entry name" value="FNR_nucleotide-bd"/>
</dbReference>
<evidence type="ECO:0000256" key="4">
    <source>
        <dbReference type="ARBA" id="ARBA00022714"/>
    </source>
</evidence>
<dbReference type="SUPFAM" id="SSF54292">
    <property type="entry name" value="2Fe-2S ferredoxin-like"/>
    <property type="match status" value="1"/>
</dbReference>
<evidence type="ECO:0000256" key="2">
    <source>
        <dbReference type="ARBA" id="ARBA00022630"/>
    </source>
</evidence>